<dbReference type="GO" id="GO:0016491">
    <property type="term" value="F:oxidoreductase activity"/>
    <property type="evidence" value="ECO:0007669"/>
    <property type="project" value="UniProtKB-KW"/>
</dbReference>
<gene>
    <name evidence="3" type="ORF">EURHEDRAFT_410432</name>
</gene>
<dbReference type="Pfam" id="PF02668">
    <property type="entry name" value="TauD"/>
    <property type="match status" value="1"/>
</dbReference>
<feature type="domain" description="TauD/TfdA-like" evidence="2">
    <location>
        <begin position="97"/>
        <end position="360"/>
    </location>
</feature>
<dbReference type="Gene3D" id="3.60.130.10">
    <property type="entry name" value="Clavaminate synthase-like"/>
    <property type="match status" value="1"/>
</dbReference>
<dbReference type="PANTHER" id="PTHR10696:SF54">
    <property type="entry name" value="FAMILY OXIDOREDUCTASE, PUTATIVE (AFU_ORTHOLOGUE AFUA_4G13850)-RELATED"/>
    <property type="match status" value="1"/>
</dbReference>
<evidence type="ECO:0000313" key="4">
    <source>
        <dbReference type="Proteomes" id="UP000019804"/>
    </source>
</evidence>
<dbReference type="InterPro" id="IPR042098">
    <property type="entry name" value="TauD-like_sf"/>
</dbReference>
<dbReference type="AlphaFoldDB" id="A0A017SM42"/>
<dbReference type="GeneID" id="63696476"/>
<dbReference type="RefSeq" id="XP_040641053.1">
    <property type="nucleotide sequence ID" value="XM_040781352.1"/>
</dbReference>
<dbReference type="InterPro" id="IPR003819">
    <property type="entry name" value="TauD/TfdA-like"/>
</dbReference>
<sequence>MTMEIDYAHLSYYPDREESAARTSYRLQNEQIQNSLPDGFPVQLNSKMVWDRNSLSIDEHESNDGTDCVLALDEAQLAEIDAAVKHFEALNLPPSNLDTSTFPLPNLHPILRRASQSIHSGHGFTLLRNIPVDNYTRAQNIIIYVGLASHIGPIFGRQDHRYQNQPADVMLAHITDFREKSAKSGADEKKFSLAAYTDGEVIFHTDVGDIVSLFVLGEPMEGGESLVASGGRVYNELARVRPDLVRALAEEWSIPSAKNDTIHKRPLLFYQPPTDTTPERVIIQFSRRSFSGFGNVPQSKYLTAAQAEALDALHFLADELHISMKLRKGDIQFINNLAVLHARRNYVDDSEHRRHLLRLWMRDPENAWETPEEMKGRWGRIYGVGASNGPPVFPLEAATRSVGVDKGAI</sequence>
<reference evidence="4" key="1">
    <citation type="journal article" date="2014" name="Nat. Commun.">
        <title>Genomic adaptations of the halophilic Dead Sea filamentous fungus Eurotium rubrum.</title>
        <authorList>
            <person name="Kis-Papo T."/>
            <person name="Weig A.R."/>
            <person name="Riley R."/>
            <person name="Persoh D."/>
            <person name="Salamov A."/>
            <person name="Sun H."/>
            <person name="Lipzen A."/>
            <person name="Wasser S.P."/>
            <person name="Rambold G."/>
            <person name="Grigoriev I.V."/>
            <person name="Nevo E."/>
        </authorList>
    </citation>
    <scope>NUCLEOTIDE SEQUENCE [LARGE SCALE GENOMIC DNA]</scope>
    <source>
        <strain evidence="4">CBS 135680</strain>
    </source>
</reference>
<keyword evidence="4" id="KW-1185">Reference proteome</keyword>
<name>A0A017SM42_ASPRC</name>
<keyword evidence="1" id="KW-0560">Oxidoreductase</keyword>
<evidence type="ECO:0000313" key="3">
    <source>
        <dbReference type="EMBL" id="EYE97365.1"/>
    </source>
</evidence>
<dbReference type="HOGENOM" id="CLU_041041_0_0_1"/>
<dbReference type="SUPFAM" id="SSF51197">
    <property type="entry name" value="Clavaminate synthase-like"/>
    <property type="match status" value="1"/>
</dbReference>
<dbReference type="Proteomes" id="UP000019804">
    <property type="component" value="Unassembled WGS sequence"/>
</dbReference>
<proteinExistence type="predicted"/>
<dbReference type="OrthoDB" id="272271at2759"/>
<dbReference type="InterPro" id="IPR050411">
    <property type="entry name" value="AlphaKG_dependent_hydroxylases"/>
</dbReference>
<organism evidence="3 4">
    <name type="scientific">Aspergillus ruber (strain CBS 135680)</name>
    <dbReference type="NCBI Taxonomy" id="1388766"/>
    <lineage>
        <taxon>Eukaryota</taxon>
        <taxon>Fungi</taxon>
        <taxon>Dikarya</taxon>
        <taxon>Ascomycota</taxon>
        <taxon>Pezizomycotina</taxon>
        <taxon>Eurotiomycetes</taxon>
        <taxon>Eurotiomycetidae</taxon>
        <taxon>Eurotiales</taxon>
        <taxon>Aspergillaceae</taxon>
        <taxon>Aspergillus</taxon>
        <taxon>Aspergillus subgen. Aspergillus</taxon>
    </lineage>
</organism>
<dbReference type="STRING" id="1388766.A0A017SM42"/>
<protein>
    <submittedName>
        <fullName evidence="3">Clavaminate synthase-like protein</fullName>
    </submittedName>
</protein>
<dbReference type="PANTHER" id="PTHR10696">
    <property type="entry name" value="GAMMA-BUTYROBETAINE HYDROXYLASE-RELATED"/>
    <property type="match status" value="1"/>
</dbReference>
<evidence type="ECO:0000256" key="1">
    <source>
        <dbReference type="ARBA" id="ARBA00023002"/>
    </source>
</evidence>
<dbReference type="EMBL" id="KK088416">
    <property type="protein sequence ID" value="EYE97365.1"/>
    <property type="molecule type" value="Genomic_DNA"/>
</dbReference>
<evidence type="ECO:0000259" key="2">
    <source>
        <dbReference type="Pfam" id="PF02668"/>
    </source>
</evidence>
<accession>A0A017SM42</accession>